<accession>A0AA38SZU6</accession>
<gene>
    <name evidence="2" type="ORF">OSB04_024613</name>
</gene>
<dbReference type="Proteomes" id="UP001172457">
    <property type="component" value="Chromosome 6"/>
</dbReference>
<sequence length="342" mass="37888">MKWNICRNRRTKSRREIRFISMSQETDPSEYRSQGSHEHPRSGNTAPRSHTADRERDPCSDNDSDADSHRPLQATRPGLRVRTTARKSVPLPTRMTFRVPAGDGAGPSRVRGLGGSSSSSPSSSSTSPPPYRPSSPIARVPRPSPVARPPPIAPVPRRPPMDRAPVLCLRGMTPTERQEVARLARGQGIHKHMIDHQDHMIGSLIDMAGADSQQLTRVVTLLGHITASLHHLNMPPRREDPNLARLVSEQVMASLPGIVSQVAAGLNTNQNNNQETRERDCIYKSFRSCNPKEFHGTEGAVGLLAWIEGMESVLHISKCLERNKVEYAACLLQGRALTWWNT</sequence>
<evidence type="ECO:0000256" key="1">
    <source>
        <dbReference type="SAM" id="MobiDB-lite"/>
    </source>
</evidence>
<comment type="caution">
    <text evidence="2">The sequence shown here is derived from an EMBL/GenBank/DDBJ whole genome shotgun (WGS) entry which is preliminary data.</text>
</comment>
<organism evidence="2 3">
    <name type="scientific">Centaurea solstitialis</name>
    <name type="common">yellow star-thistle</name>
    <dbReference type="NCBI Taxonomy" id="347529"/>
    <lineage>
        <taxon>Eukaryota</taxon>
        <taxon>Viridiplantae</taxon>
        <taxon>Streptophyta</taxon>
        <taxon>Embryophyta</taxon>
        <taxon>Tracheophyta</taxon>
        <taxon>Spermatophyta</taxon>
        <taxon>Magnoliopsida</taxon>
        <taxon>eudicotyledons</taxon>
        <taxon>Gunneridae</taxon>
        <taxon>Pentapetalae</taxon>
        <taxon>asterids</taxon>
        <taxon>campanulids</taxon>
        <taxon>Asterales</taxon>
        <taxon>Asteraceae</taxon>
        <taxon>Carduoideae</taxon>
        <taxon>Cardueae</taxon>
        <taxon>Centaureinae</taxon>
        <taxon>Centaurea</taxon>
    </lineage>
</organism>
<feature type="compositionally biased region" description="Polar residues" evidence="1">
    <location>
        <begin position="21"/>
        <end position="34"/>
    </location>
</feature>
<dbReference type="AlphaFoldDB" id="A0AA38SZU6"/>
<reference evidence="2" key="1">
    <citation type="submission" date="2023-03" db="EMBL/GenBank/DDBJ databases">
        <title>Chromosome-scale reference genome and RAD-based genetic map of yellow starthistle (Centaurea solstitialis) reveal putative structural variation and QTLs associated with invader traits.</title>
        <authorList>
            <person name="Reatini B."/>
            <person name="Cang F.A."/>
            <person name="Jiang Q."/>
            <person name="Mckibben M.T.W."/>
            <person name="Barker M.S."/>
            <person name="Rieseberg L.H."/>
            <person name="Dlugosch K.M."/>
        </authorList>
    </citation>
    <scope>NUCLEOTIDE SEQUENCE</scope>
    <source>
        <strain evidence="2">CAN-66</strain>
        <tissue evidence="2">Leaf</tissue>
    </source>
</reference>
<keyword evidence="3" id="KW-1185">Reference proteome</keyword>
<proteinExistence type="predicted"/>
<protein>
    <recommendedName>
        <fullName evidence="4">Reverse transcriptase domain-containing protein</fullName>
    </recommendedName>
</protein>
<feature type="compositionally biased region" description="Pro residues" evidence="1">
    <location>
        <begin position="142"/>
        <end position="158"/>
    </location>
</feature>
<evidence type="ECO:0008006" key="4">
    <source>
        <dbReference type="Google" id="ProtNLM"/>
    </source>
</evidence>
<name>A0AA38SZU6_9ASTR</name>
<feature type="compositionally biased region" description="Basic and acidic residues" evidence="1">
    <location>
        <begin position="50"/>
        <end position="59"/>
    </location>
</feature>
<evidence type="ECO:0000313" key="3">
    <source>
        <dbReference type="Proteomes" id="UP001172457"/>
    </source>
</evidence>
<evidence type="ECO:0000313" key="2">
    <source>
        <dbReference type="EMBL" id="KAJ9544906.1"/>
    </source>
</evidence>
<dbReference type="EMBL" id="JARYMX010000006">
    <property type="protein sequence ID" value="KAJ9544906.1"/>
    <property type="molecule type" value="Genomic_DNA"/>
</dbReference>
<feature type="region of interest" description="Disordered" evidence="1">
    <location>
        <begin position="1"/>
        <end position="165"/>
    </location>
</feature>
<feature type="compositionally biased region" description="Low complexity" evidence="1">
    <location>
        <begin position="106"/>
        <end position="126"/>
    </location>
</feature>